<dbReference type="GO" id="GO:0046872">
    <property type="term" value="F:metal ion binding"/>
    <property type="evidence" value="ECO:0007669"/>
    <property type="project" value="InterPro"/>
</dbReference>
<dbReference type="Pfam" id="PF00465">
    <property type="entry name" value="Fe-ADH"/>
    <property type="match status" value="1"/>
</dbReference>
<dbReference type="PANTHER" id="PTHR11496:SF102">
    <property type="entry name" value="ALCOHOL DEHYDROGENASE 4"/>
    <property type="match status" value="1"/>
</dbReference>
<feature type="domain" description="Alcohol dehydrogenase iron-type/glycerol dehydrogenase GldA" evidence="3">
    <location>
        <begin position="10"/>
        <end position="177"/>
    </location>
</feature>
<name>A0A1M4XHD3_9FIRM</name>
<dbReference type="RefSeq" id="WP_114362093.1">
    <property type="nucleotide sequence ID" value="NZ_FQUW01000011.1"/>
</dbReference>
<feature type="domain" description="Fe-containing alcohol dehydrogenase-like C-terminal" evidence="4">
    <location>
        <begin position="188"/>
        <end position="382"/>
    </location>
</feature>
<dbReference type="GO" id="GO:0004022">
    <property type="term" value="F:alcohol dehydrogenase (NAD+) activity"/>
    <property type="evidence" value="ECO:0007669"/>
    <property type="project" value="UniProtKB-ARBA"/>
</dbReference>
<dbReference type="Gene3D" id="1.20.1090.10">
    <property type="entry name" value="Dehydroquinate synthase-like - alpha domain"/>
    <property type="match status" value="1"/>
</dbReference>
<evidence type="ECO:0000313" key="6">
    <source>
        <dbReference type="Proteomes" id="UP000184196"/>
    </source>
</evidence>
<evidence type="ECO:0000259" key="4">
    <source>
        <dbReference type="Pfam" id="PF25137"/>
    </source>
</evidence>
<evidence type="ECO:0000313" key="5">
    <source>
        <dbReference type="EMBL" id="SHE92562.1"/>
    </source>
</evidence>
<dbReference type="InterPro" id="IPR039697">
    <property type="entry name" value="Alcohol_dehydrogenase_Fe"/>
</dbReference>
<evidence type="ECO:0000256" key="1">
    <source>
        <dbReference type="ARBA" id="ARBA00007358"/>
    </source>
</evidence>
<dbReference type="Pfam" id="PF25137">
    <property type="entry name" value="ADH_Fe_C"/>
    <property type="match status" value="1"/>
</dbReference>
<keyword evidence="6" id="KW-1185">Reference proteome</keyword>
<dbReference type="InterPro" id="IPR056798">
    <property type="entry name" value="ADH_Fe_C"/>
</dbReference>
<sequence>MRMISKFVAPEIIFGLGALSQVGESALRLGATRLFVISDPGVMANRWVEKAIDRLKEAGLSYEVWFEVTSNPKDYEVIEGVKRYLDAGCDAILAVGGGSPIDVAKAVAILATNGGVIQDYEGVNKITRPLPPLLVVPTTAGSGSEVTQFAIIVDTRRRVKMTIISKSLVPDIAIIDPVVLQTKDARLTAATGLDALCHAIESFVSLAATPLTDVNALNAICLVARYLRPSVASRSNLEAKSAMAMAALQAGLAFSNAILGASHAMAHQLDAQLDLHHGETNAILLPYVMEFNMIACVEKFARIAEAMGENVAGLSAWEAAERAIRAVRRLARDLDMPDKIGVGNLSEEQLKSLARNALKDACIITNPRDVTEKDLYKLFAQALKRGIQVD</sequence>
<dbReference type="AlphaFoldDB" id="A0A1M4XHD3"/>
<dbReference type="Proteomes" id="UP000184196">
    <property type="component" value="Unassembled WGS sequence"/>
</dbReference>
<organism evidence="5 6">
    <name type="scientific">Desulfofundulus australicus DSM 11792</name>
    <dbReference type="NCBI Taxonomy" id="1121425"/>
    <lineage>
        <taxon>Bacteria</taxon>
        <taxon>Bacillati</taxon>
        <taxon>Bacillota</taxon>
        <taxon>Clostridia</taxon>
        <taxon>Eubacteriales</taxon>
        <taxon>Peptococcaceae</taxon>
        <taxon>Desulfofundulus</taxon>
    </lineage>
</organism>
<reference evidence="6" key="1">
    <citation type="submission" date="2016-11" db="EMBL/GenBank/DDBJ databases">
        <authorList>
            <person name="Varghese N."/>
            <person name="Submissions S."/>
        </authorList>
    </citation>
    <scope>NUCLEOTIDE SEQUENCE [LARGE SCALE GENOMIC DNA]</scope>
    <source>
        <strain evidence="6">DSM 11792</strain>
    </source>
</reference>
<dbReference type="PANTHER" id="PTHR11496">
    <property type="entry name" value="ALCOHOL DEHYDROGENASE"/>
    <property type="match status" value="1"/>
</dbReference>
<proteinExistence type="inferred from homology"/>
<dbReference type="EMBL" id="FQUW01000011">
    <property type="protein sequence ID" value="SHE92562.1"/>
    <property type="molecule type" value="Genomic_DNA"/>
</dbReference>
<gene>
    <name evidence="5" type="ORF">SAMN02745218_01087</name>
</gene>
<comment type="similarity">
    <text evidence="1">Belongs to the iron-containing alcohol dehydrogenase family.</text>
</comment>
<evidence type="ECO:0000259" key="3">
    <source>
        <dbReference type="Pfam" id="PF00465"/>
    </source>
</evidence>
<dbReference type="Gene3D" id="3.40.50.1970">
    <property type="match status" value="1"/>
</dbReference>
<dbReference type="CDD" id="cd17814">
    <property type="entry name" value="Fe-ADH-like"/>
    <property type="match status" value="1"/>
</dbReference>
<dbReference type="FunFam" id="3.40.50.1970:FF:000003">
    <property type="entry name" value="Alcohol dehydrogenase, iron-containing"/>
    <property type="match status" value="1"/>
</dbReference>
<dbReference type="SUPFAM" id="SSF56796">
    <property type="entry name" value="Dehydroquinate synthase-like"/>
    <property type="match status" value="1"/>
</dbReference>
<keyword evidence="2" id="KW-0560">Oxidoreductase</keyword>
<evidence type="ECO:0000256" key="2">
    <source>
        <dbReference type="ARBA" id="ARBA00023002"/>
    </source>
</evidence>
<dbReference type="InterPro" id="IPR001670">
    <property type="entry name" value="ADH_Fe/GldA"/>
</dbReference>
<accession>A0A1M4XHD3</accession>
<protein>
    <submittedName>
        <fullName evidence="5">1,3-propanediol dehydrogenase</fullName>
    </submittedName>
</protein>
<dbReference type="OrthoDB" id="5445534at2"/>
<dbReference type="FunFam" id="1.20.1090.10:FF:000001">
    <property type="entry name" value="Aldehyde-alcohol dehydrogenase"/>
    <property type="match status" value="1"/>
</dbReference>